<comment type="cofactor">
    <cofactor evidence="11">
        <name>Mg(2+)</name>
        <dbReference type="ChEBI" id="CHEBI:18420"/>
    </cofactor>
    <text evidence="11">Binds 2 magnesium ions per tetramer.</text>
</comment>
<organism evidence="13 14">
    <name type="scientific">Metallosphaera tengchongensis</name>
    <dbReference type="NCBI Taxonomy" id="1532350"/>
    <lineage>
        <taxon>Archaea</taxon>
        <taxon>Thermoproteota</taxon>
        <taxon>Thermoprotei</taxon>
        <taxon>Sulfolobales</taxon>
        <taxon>Sulfolobaceae</taxon>
        <taxon>Metallosphaera</taxon>
    </lineage>
</organism>
<keyword evidence="5 11" id="KW-0479">Metal-binding</keyword>
<evidence type="ECO:0000256" key="4">
    <source>
        <dbReference type="ARBA" id="ARBA00022598"/>
    </source>
</evidence>
<dbReference type="InterPro" id="IPR006195">
    <property type="entry name" value="aa-tRNA-synth_II"/>
</dbReference>
<dbReference type="OrthoDB" id="372178at2157"/>
<keyword evidence="4 11" id="KW-0436">Ligase</keyword>
<evidence type="ECO:0000256" key="2">
    <source>
        <dbReference type="ARBA" id="ARBA00006703"/>
    </source>
</evidence>
<gene>
    <name evidence="11" type="primary">pheS</name>
    <name evidence="13" type="ORF">GWK48_04290</name>
</gene>
<dbReference type="KEGG" id="mten:GWK48_04290"/>
<dbReference type="GO" id="GO:0000049">
    <property type="term" value="F:tRNA binding"/>
    <property type="evidence" value="ECO:0007669"/>
    <property type="project" value="InterPro"/>
</dbReference>
<dbReference type="InterPro" id="IPR036390">
    <property type="entry name" value="WH_DNA-bd_sf"/>
</dbReference>
<name>A0A6N0NU83_9CREN</name>
<dbReference type="GO" id="GO:0004826">
    <property type="term" value="F:phenylalanine-tRNA ligase activity"/>
    <property type="evidence" value="ECO:0007669"/>
    <property type="project" value="UniProtKB-UniRule"/>
</dbReference>
<keyword evidence="9 11" id="KW-0648">Protein biosynthesis</keyword>
<evidence type="ECO:0000256" key="6">
    <source>
        <dbReference type="ARBA" id="ARBA00022741"/>
    </source>
</evidence>
<dbReference type="PANTHER" id="PTHR11538:SF40">
    <property type="entry name" value="PHENYLALANINE--TRNA LIGASE ALPHA SUBUNIT"/>
    <property type="match status" value="1"/>
</dbReference>
<keyword evidence="3 11" id="KW-0963">Cytoplasm</keyword>
<keyword evidence="14" id="KW-1185">Reference proteome</keyword>
<feature type="domain" description="Aminoacyl-transfer RNA synthetases class-II family profile" evidence="12">
    <location>
        <begin position="225"/>
        <end position="465"/>
    </location>
</feature>
<feature type="binding site" evidence="11">
    <location>
        <position position="311"/>
    </location>
    <ligand>
        <name>L-phenylalanine</name>
        <dbReference type="ChEBI" id="CHEBI:58095"/>
    </ligand>
</feature>
<comment type="subcellular location">
    <subcellularLocation>
        <location evidence="1 11">Cytoplasm</location>
    </subcellularLocation>
</comment>
<feature type="binding site" evidence="11">
    <location>
        <position position="389"/>
    </location>
    <ligand>
        <name>L-phenylalanine</name>
        <dbReference type="ChEBI" id="CHEBI:58095"/>
    </ligand>
</feature>
<evidence type="ECO:0000259" key="12">
    <source>
        <dbReference type="PROSITE" id="PS50862"/>
    </source>
</evidence>
<proteinExistence type="inferred from homology"/>
<dbReference type="GeneID" id="55641141"/>
<dbReference type="NCBIfam" id="NF003210">
    <property type="entry name" value="PRK04172.1"/>
    <property type="match status" value="1"/>
</dbReference>
<dbReference type="Gene3D" id="1.10.10.10">
    <property type="entry name" value="Winged helix-like DNA-binding domain superfamily/Winged helix DNA-binding domain"/>
    <property type="match status" value="1"/>
</dbReference>
<keyword evidence="6 11" id="KW-0547">Nucleotide-binding</keyword>
<comment type="caution">
    <text evidence="11">Lacks conserved residue(s) required for the propagation of feature annotation.</text>
</comment>
<dbReference type="EC" id="6.1.1.20" evidence="11"/>
<keyword evidence="7 11" id="KW-0067">ATP-binding</keyword>
<evidence type="ECO:0000256" key="9">
    <source>
        <dbReference type="ARBA" id="ARBA00022917"/>
    </source>
</evidence>
<protein>
    <recommendedName>
        <fullName evidence="11">Phenylalanine--tRNA ligase alpha subunit</fullName>
        <ecNumber evidence="11">6.1.1.20</ecNumber>
    </recommendedName>
    <alternativeName>
        <fullName evidence="11">Phenylalanyl-tRNA synthetase alpha subunit</fullName>
        <shortName evidence="11">PheRS</shortName>
    </alternativeName>
</protein>
<accession>A0A6N0NU83</accession>
<feature type="binding site" evidence="11">
    <location>
        <position position="391"/>
    </location>
    <ligand>
        <name>Mg(2+)</name>
        <dbReference type="ChEBI" id="CHEBI:18420"/>
        <note>ligand shared with heterodimeric partner</note>
    </ligand>
</feature>
<reference evidence="13 14" key="1">
    <citation type="submission" date="2020-02" db="EMBL/GenBank/DDBJ databases">
        <title>Comparative genome analysis reveals the metabolism and evolution of the thermophilic archaeal genus Metallosphaera.</title>
        <authorList>
            <person name="Jiang C."/>
        </authorList>
    </citation>
    <scope>NUCLEOTIDE SEQUENCE [LARGE SCALE GENOMIC DNA]</scope>
    <source>
        <strain evidence="13 14">Ric-A</strain>
    </source>
</reference>
<dbReference type="HAMAP" id="MF_00282">
    <property type="entry name" value="Phe_tRNA_synth_alpha2"/>
    <property type="match status" value="1"/>
</dbReference>
<dbReference type="InterPro" id="IPR045864">
    <property type="entry name" value="aa-tRNA-synth_II/BPL/LPL"/>
</dbReference>
<dbReference type="GO" id="GO:0006432">
    <property type="term" value="P:phenylalanyl-tRNA aminoacylation"/>
    <property type="evidence" value="ECO:0007669"/>
    <property type="project" value="UniProtKB-UniRule"/>
</dbReference>
<dbReference type="CDD" id="cd00496">
    <property type="entry name" value="PheRS_alpha_core"/>
    <property type="match status" value="1"/>
</dbReference>
<dbReference type="CDD" id="cd00090">
    <property type="entry name" value="HTH_ARSR"/>
    <property type="match status" value="1"/>
</dbReference>
<dbReference type="InterPro" id="IPR036388">
    <property type="entry name" value="WH-like_DNA-bd_sf"/>
</dbReference>
<dbReference type="AlphaFoldDB" id="A0A6N0NU83"/>
<comment type="catalytic activity">
    <reaction evidence="11">
        <text>tRNA(Phe) + L-phenylalanine + ATP = L-phenylalanyl-tRNA(Phe) + AMP + diphosphate + H(+)</text>
        <dbReference type="Rhea" id="RHEA:19413"/>
        <dbReference type="Rhea" id="RHEA-COMP:9668"/>
        <dbReference type="Rhea" id="RHEA-COMP:9699"/>
        <dbReference type="ChEBI" id="CHEBI:15378"/>
        <dbReference type="ChEBI" id="CHEBI:30616"/>
        <dbReference type="ChEBI" id="CHEBI:33019"/>
        <dbReference type="ChEBI" id="CHEBI:58095"/>
        <dbReference type="ChEBI" id="CHEBI:78442"/>
        <dbReference type="ChEBI" id="CHEBI:78531"/>
        <dbReference type="ChEBI" id="CHEBI:456215"/>
        <dbReference type="EC" id="6.1.1.20"/>
    </reaction>
</comment>
<evidence type="ECO:0000256" key="5">
    <source>
        <dbReference type="ARBA" id="ARBA00022723"/>
    </source>
</evidence>
<comment type="subunit">
    <text evidence="11">Tetramer of two alpha and two beta subunits.</text>
</comment>
<dbReference type="Pfam" id="PF13412">
    <property type="entry name" value="HTH_24"/>
    <property type="match status" value="1"/>
</dbReference>
<evidence type="ECO:0000256" key="10">
    <source>
        <dbReference type="ARBA" id="ARBA00023146"/>
    </source>
</evidence>
<dbReference type="Gene3D" id="3.30.930.10">
    <property type="entry name" value="Bira Bifunctional Protein, Domain 2"/>
    <property type="match status" value="1"/>
</dbReference>
<evidence type="ECO:0000256" key="11">
    <source>
        <dbReference type="HAMAP-Rule" id="MF_00282"/>
    </source>
</evidence>
<keyword evidence="8 11" id="KW-0460">Magnesium</keyword>
<dbReference type="RefSeq" id="WP_174629947.1">
    <property type="nucleotide sequence ID" value="NZ_CP049074.1"/>
</dbReference>
<evidence type="ECO:0000256" key="3">
    <source>
        <dbReference type="ARBA" id="ARBA00022490"/>
    </source>
</evidence>
<dbReference type="GO" id="GO:0005737">
    <property type="term" value="C:cytoplasm"/>
    <property type="evidence" value="ECO:0007669"/>
    <property type="project" value="UniProtKB-SubCell"/>
</dbReference>
<dbReference type="PROSITE" id="PS50862">
    <property type="entry name" value="AA_TRNA_LIGASE_II"/>
    <property type="match status" value="1"/>
</dbReference>
<dbReference type="SUPFAM" id="SSF46785">
    <property type="entry name" value="Winged helix' DNA-binding domain"/>
    <property type="match status" value="1"/>
</dbReference>
<dbReference type="InterPro" id="IPR011991">
    <property type="entry name" value="ArsR-like_HTH"/>
</dbReference>
<dbReference type="GO" id="GO:0005524">
    <property type="term" value="F:ATP binding"/>
    <property type="evidence" value="ECO:0007669"/>
    <property type="project" value="UniProtKB-UniRule"/>
</dbReference>
<dbReference type="SUPFAM" id="SSF55681">
    <property type="entry name" value="Class II aaRS and biotin synthetases"/>
    <property type="match status" value="1"/>
</dbReference>
<evidence type="ECO:0000313" key="13">
    <source>
        <dbReference type="EMBL" id="QKQ99714.1"/>
    </source>
</evidence>
<dbReference type="InterPro" id="IPR022917">
    <property type="entry name" value="Phe_tRNA_ligase_alpha_bac/arc"/>
</dbReference>
<evidence type="ECO:0000256" key="7">
    <source>
        <dbReference type="ARBA" id="ARBA00022840"/>
    </source>
</evidence>
<dbReference type="Proteomes" id="UP000509301">
    <property type="component" value="Chromosome"/>
</dbReference>
<dbReference type="GO" id="GO:0000287">
    <property type="term" value="F:magnesium ion binding"/>
    <property type="evidence" value="ECO:0007669"/>
    <property type="project" value="UniProtKB-UniRule"/>
</dbReference>
<evidence type="ECO:0000256" key="1">
    <source>
        <dbReference type="ARBA" id="ARBA00004496"/>
    </source>
</evidence>
<dbReference type="InterPro" id="IPR002319">
    <property type="entry name" value="Phenylalanyl-tRNA_Synthase"/>
</dbReference>
<dbReference type="EMBL" id="CP049074">
    <property type="protein sequence ID" value="QKQ99714.1"/>
    <property type="molecule type" value="Genomic_DNA"/>
</dbReference>
<keyword evidence="10 11" id="KW-0030">Aminoacyl-tRNA synthetase</keyword>
<dbReference type="NCBIfam" id="TIGR00468">
    <property type="entry name" value="pheS"/>
    <property type="match status" value="1"/>
</dbReference>
<evidence type="ECO:0000256" key="8">
    <source>
        <dbReference type="ARBA" id="ARBA00022842"/>
    </source>
</evidence>
<evidence type="ECO:0000313" key="14">
    <source>
        <dbReference type="Proteomes" id="UP000509301"/>
    </source>
</evidence>
<comment type="similarity">
    <text evidence="2 11">Belongs to the class-II aminoacyl-tRNA synthetase family. Phe-tRNA synthetase alpha subunit type 2 subfamily.</text>
</comment>
<dbReference type="InterPro" id="IPR004529">
    <property type="entry name" value="Phe-tRNA-synth_IIc_asu"/>
</dbReference>
<dbReference type="PANTHER" id="PTHR11538">
    <property type="entry name" value="PHENYLALANYL-TRNA SYNTHETASE"/>
    <property type="match status" value="1"/>
</dbReference>
<dbReference type="Pfam" id="PF01409">
    <property type="entry name" value="tRNA-synt_2d"/>
    <property type="match status" value="1"/>
</dbReference>
<sequence>MLSDSELKIISFLKSKKVATSDEISKETGLPLSTVFSNLALLESKGIVKVISDKKIQYISLTSEGESRLRDGMPEDKLLRLLNGNVGNLQELRSKMGSDFEIALGWAKRKGLVELNGEEIKPLVKDYSSPENTLLLKLRNGDSLNENEIQTLMKRKLVERKERRLVEVELTQDAVSKPQELYLTHEMLVSGSWRGKEFKPYNVEALPPFYPIGKSHYFRDFIEKVKDLMISLGFKEVVSDYVEMEFYNFDMLFQPQDHPAREIHDSFIVNGHGSLPNEELVRRVKDTHEKWWKYSWSEENAKRLVLRSQTTAVTARVLSKSPKNARVFTIGKVFRPDSIDATHLVEFHQMDGLVIEDEFTFRDLLSTLRDIFSGLGVKQIKFKPAYFPFTEPSVEVYGFVDPLGWVEMAGAGLLREEVTNPSGVYAPAGAWGIGIDRLAMLFLGVKDIRDLYSTNIEYLRSRRVV</sequence>